<keyword evidence="5" id="KW-1185">Reference proteome</keyword>
<reference evidence="4 5" key="1">
    <citation type="submission" date="2021-03" db="EMBL/GenBank/DDBJ databases">
        <title>Whole genome shotgun sequence of Actinoplanes toevensis NBRC 105298.</title>
        <authorList>
            <person name="Komaki H."/>
            <person name="Tamura T."/>
        </authorList>
    </citation>
    <scope>NUCLEOTIDE SEQUENCE [LARGE SCALE GENOMIC DNA]</scope>
    <source>
        <strain evidence="4 5">NBRC 105298</strain>
    </source>
</reference>
<dbReference type="SUPFAM" id="SSF48498">
    <property type="entry name" value="Tetracyclin repressor-like, C-terminal domain"/>
    <property type="match status" value="1"/>
</dbReference>
<evidence type="ECO:0000256" key="2">
    <source>
        <dbReference type="PROSITE-ProRule" id="PRU00335"/>
    </source>
</evidence>
<gene>
    <name evidence="4" type="ORF">Ato02nite_004180</name>
</gene>
<name>A0A919W1M6_9ACTN</name>
<evidence type="ECO:0000313" key="4">
    <source>
        <dbReference type="EMBL" id="GIM88625.1"/>
    </source>
</evidence>
<dbReference type="PROSITE" id="PS01081">
    <property type="entry name" value="HTH_TETR_1"/>
    <property type="match status" value="1"/>
</dbReference>
<evidence type="ECO:0000313" key="5">
    <source>
        <dbReference type="Proteomes" id="UP000677082"/>
    </source>
</evidence>
<dbReference type="InterPro" id="IPR009057">
    <property type="entry name" value="Homeodomain-like_sf"/>
</dbReference>
<dbReference type="InterPro" id="IPR023772">
    <property type="entry name" value="DNA-bd_HTH_TetR-type_CS"/>
</dbReference>
<protein>
    <submittedName>
        <fullName evidence="4">TetR family transcriptional regulator</fullName>
    </submittedName>
</protein>
<dbReference type="Gene3D" id="1.10.357.10">
    <property type="entry name" value="Tetracycline Repressor, domain 2"/>
    <property type="match status" value="1"/>
</dbReference>
<dbReference type="PANTHER" id="PTHR30055">
    <property type="entry name" value="HTH-TYPE TRANSCRIPTIONAL REGULATOR RUTR"/>
    <property type="match status" value="1"/>
</dbReference>
<dbReference type="EMBL" id="BOQN01000005">
    <property type="protein sequence ID" value="GIM88625.1"/>
    <property type="molecule type" value="Genomic_DNA"/>
</dbReference>
<accession>A0A919W1M6</accession>
<dbReference type="InterPro" id="IPR036271">
    <property type="entry name" value="Tet_transcr_reg_TetR-rel_C_sf"/>
</dbReference>
<dbReference type="AlphaFoldDB" id="A0A919W1M6"/>
<dbReference type="PROSITE" id="PS50977">
    <property type="entry name" value="HTH_TETR_2"/>
    <property type="match status" value="1"/>
</dbReference>
<dbReference type="InterPro" id="IPR050109">
    <property type="entry name" value="HTH-type_TetR-like_transc_reg"/>
</dbReference>
<proteinExistence type="predicted"/>
<feature type="domain" description="HTH tetR-type" evidence="3">
    <location>
        <begin position="17"/>
        <end position="77"/>
    </location>
</feature>
<dbReference type="PANTHER" id="PTHR30055:SF158">
    <property type="entry name" value="POSSIBLE TRANSCRIPTIONAL REGULATORY PROTEIN (PROBABLY TETR-FAMILY)"/>
    <property type="match status" value="1"/>
</dbReference>
<evidence type="ECO:0000256" key="1">
    <source>
        <dbReference type="ARBA" id="ARBA00023125"/>
    </source>
</evidence>
<comment type="caution">
    <text evidence="4">The sequence shown here is derived from an EMBL/GenBank/DDBJ whole genome shotgun (WGS) entry which is preliminary data.</text>
</comment>
<evidence type="ECO:0000259" key="3">
    <source>
        <dbReference type="PROSITE" id="PS50977"/>
    </source>
</evidence>
<dbReference type="GO" id="GO:0000976">
    <property type="term" value="F:transcription cis-regulatory region binding"/>
    <property type="evidence" value="ECO:0007669"/>
    <property type="project" value="TreeGrafter"/>
</dbReference>
<dbReference type="InterPro" id="IPR001647">
    <property type="entry name" value="HTH_TetR"/>
</dbReference>
<dbReference type="InterPro" id="IPR041678">
    <property type="entry name" value="TetR_C_16"/>
</dbReference>
<dbReference type="Proteomes" id="UP000677082">
    <property type="component" value="Unassembled WGS sequence"/>
</dbReference>
<dbReference type="RefSeq" id="WP_213004610.1">
    <property type="nucleotide sequence ID" value="NZ_BOQN01000005.1"/>
</dbReference>
<feature type="DNA-binding region" description="H-T-H motif" evidence="2">
    <location>
        <begin position="40"/>
        <end position="59"/>
    </location>
</feature>
<dbReference type="GO" id="GO:0003700">
    <property type="term" value="F:DNA-binding transcription factor activity"/>
    <property type="evidence" value="ECO:0007669"/>
    <property type="project" value="TreeGrafter"/>
</dbReference>
<dbReference type="Pfam" id="PF17920">
    <property type="entry name" value="TetR_C_16"/>
    <property type="match status" value="1"/>
</dbReference>
<organism evidence="4 5">
    <name type="scientific">Paractinoplanes toevensis</name>
    <dbReference type="NCBI Taxonomy" id="571911"/>
    <lineage>
        <taxon>Bacteria</taxon>
        <taxon>Bacillati</taxon>
        <taxon>Actinomycetota</taxon>
        <taxon>Actinomycetes</taxon>
        <taxon>Micromonosporales</taxon>
        <taxon>Micromonosporaceae</taxon>
        <taxon>Paractinoplanes</taxon>
    </lineage>
</organism>
<keyword evidence="1 2" id="KW-0238">DNA-binding</keyword>
<dbReference type="Pfam" id="PF00440">
    <property type="entry name" value="TetR_N"/>
    <property type="match status" value="1"/>
</dbReference>
<dbReference type="SUPFAM" id="SSF46689">
    <property type="entry name" value="Homeodomain-like"/>
    <property type="match status" value="1"/>
</dbReference>
<sequence length="197" mass="21541">MSSEQVVQTPRRRRNAAETRQLLLHVARIRFIRDGYAATTVRDIADDAGVNVALINRYFTSKEGLFEACLGMAASDINRNVDNITLDQITARMANKIATGTDEGRLQDSLMMLLRTSGEERVNVMRREILHAVSEKLAAAAGRPADEETLLRAQIVLATAIGITLLRTSLRLAPIAAADELDLVGPLTDVVNALLPH</sequence>